<accession>A0ACB8HNP9</accession>
<evidence type="ECO:0000313" key="1">
    <source>
        <dbReference type="EMBL" id="KAH9557863.1"/>
    </source>
</evidence>
<proteinExistence type="predicted"/>
<comment type="caution">
    <text evidence="1">The sequence shown here is derived from an EMBL/GenBank/DDBJ whole genome shotgun (WGS) entry which is preliminary data.</text>
</comment>
<name>A0ACB8HNP9_9BRYO</name>
<sequence>MIFANLVACIPCAQMYKQRYLGLMPWQETTCGETTGLDHNFCSMIMFLKYRFMPSLLTSLLIIHCTTWIWQNTDRKKKRILSTLELVLVKLHYNAVISH</sequence>
<gene>
    <name evidence="1" type="ORF">CY35_07G107000</name>
</gene>
<keyword evidence="2" id="KW-1185">Reference proteome</keyword>
<protein>
    <submittedName>
        <fullName evidence="1">Uncharacterized protein</fullName>
    </submittedName>
</protein>
<dbReference type="Proteomes" id="UP000828922">
    <property type="component" value="Linkage Group LG07"/>
</dbReference>
<evidence type="ECO:0000313" key="2">
    <source>
        <dbReference type="Proteomes" id="UP000828922"/>
    </source>
</evidence>
<dbReference type="EMBL" id="CM038913">
    <property type="protein sequence ID" value="KAH9557863.1"/>
    <property type="molecule type" value="Genomic_DNA"/>
</dbReference>
<organism evidence="1 2">
    <name type="scientific">Sphagnum magellanicum</name>
    <dbReference type="NCBI Taxonomy" id="128215"/>
    <lineage>
        <taxon>Eukaryota</taxon>
        <taxon>Viridiplantae</taxon>
        <taxon>Streptophyta</taxon>
        <taxon>Embryophyta</taxon>
        <taxon>Bryophyta</taxon>
        <taxon>Sphagnophytina</taxon>
        <taxon>Sphagnopsida</taxon>
        <taxon>Sphagnales</taxon>
        <taxon>Sphagnaceae</taxon>
        <taxon>Sphagnum</taxon>
    </lineage>
</organism>
<reference evidence="2" key="1">
    <citation type="journal article" date="2022" name="New Phytol.">
        <title>Phylogenomic structure and speciation in an emerging model: the Sphagnum magellanicum complex (Bryophyta).</title>
        <authorList>
            <person name="Shaw A.J."/>
            <person name="Piatkowski B."/>
            <person name="Duffy A.M."/>
            <person name="Aguero B."/>
            <person name="Imwattana K."/>
            <person name="Nieto-Lugilde M."/>
            <person name="Healey A."/>
            <person name="Weston D.J."/>
            <person name="Patel M.N."/>
            <person name="Schmutz J."/>
            <person name="Grimwood J."/>
            <person name="Yavitt J.B."/>
            <person name="Hassel K."/>
            <person name="Stenoien H.K."/>
            <person name="Flatberg K.I."/>
            <person name="Bickford C.P."/>
            <person name="Hicks K.A."/>
        </authorList>
    </citation>
    <scope>NUCLEOTIDE SEQUENCE [LARGE SCALE GENOMIC DNA]</scope>
</reference>